<sequence length="224" mass="24999">MSQFFEQLKQQTLPAQKAMLDVPVFEACMRGNVNLDMYTSFLVQAYHHVKHTVPLLMACGGKLSQDYEWVREAIAEYIDEEKGHQEWILNDLRACGADADLVRANSGEGKACQAIELMVAYLYHQIDRGNPMALFGMVWVLEGTSVGVGGQIANIVKQQLGLPDEALSYLVSHSVLDQDHISFFETLMNKVTDKQDQQAIVDSANTVFSLYGEMLKGLPVPSIR</sequence>
<organism evidence="1 2">
    <name type="scientific">Vibrio marisflavi CECT 7928</name>
    <dbReference type="NCBI Taxonomy" id="634439"/>
    <lineage>
        <taxon>Bacteria</taxon>
        <taxon>Pseudomonadati</taxon>
        <taxon>Pseudomonadota</taxon>
        <taxon>Gammaproteobacteria</taxon>
        <taxon>Vibrionales</taxon>
        <taxon>Vibrionaceae</taxon>
        <taxon>Vibrio</taxon>
    </lineage>
</organism>
<keyword evidence="2" id="KW-1185">Reference proteome</keyword>
<evidence type="ECO:0000313" key="1">
    <source>
        <dbReference type="EMBL" id="CAH0540323.1"/>
    </source>
</evidence>
<reference evidence="1" key="1">
    <citation type="submission" date="2021-11" db="EMBL/GenBank/DDBJ databases">
        <authorList>
            <person name="Rodrigo-Torres L."/>
            <person name="Arahal R. D."/>
            <person name="Lucena T."/>
        </authorList>
    </citation>
    <scope>NUCLEOTIDE SEQUENCE</scope>
    <source>
        <strain evidence="1">CECT 7928</strain>
    </source>
</reference>
<gene>
    <name evidence="1" type="ORF">VMF7928_02768</name>
</gene>
<proteinExistence type="predicted"/>
<evidence type="ECO:0000313" key="2">
    <source>
        <dbReference type="Proteomes" id="UP000838748"/>
    </source>
</evidence>
<dbReference type="Proteomes" id="UP000838748">
    <property type="component" value="Unassembled WGS sequence"/>
</dbReference>
<dbReference type="InterPro" id="IPR016084">
    <property type="entry name" value="Haem_Oase-like_multi-hlx"/>
</dbReference>
<protein>
    <recommendedName>
        <fullName evidence="3">Long-chain acyl-CoA synthetase</fullName>
    </recommendedName>
</protein>
<dbReference type="Gene3D" id="1.20.910.10">
    <property type="entry name" value="Heme oxygenase-like"/>
    <property type="match status" value="1"/>
</dbReference>
<dbReference type="SUPFAM" id="SSF48613">
    <property type="entry name" value="Heme oxygenase-like"/>
    <property type="match status" value="1"/>
</dbReference>
<comment type="caution">
    <text evidence="1">The sequence shown here is derived from an EMBL/GenBank/DDBJ whole genome shotgun (WGS) entry which is preliminary data.</text>
</comment>
<dbReference type="SMART" id="SM01236">
    <property type="entry name" value="Haem_oxygenase_2"/>
    <property type="match status" value="1"/>
</dbReference>
<evidence type="ECO:0008006" key="3">
    <source>
        <dbReference type="Google" id="ProtNLM"/>
    </source>
</evidence>
<accession>A0ABM9A5Y0</accession>
<name>A0ABM9A5Y0_9VIBR</name>
<dbReference type="Pfam" id="PF14518">
    <property type="entry name" value="Haem_oxygenas_2"/>
    <property type="match status" value="1"/>
</dbReference>
<dbReference type="EMBL" id="CAKLDM010000002">
    <property type="protein sequence ID" value="CAH0540323.1"/>
    <property type="molecule type" value="Genomic_DNA"/>
</dbReference>
<dbReference type="RefSeq" id="WP_237362307.1">
    <property type="nucleotide sequence ID" value="NZ_CAKLDM010000002.1"/>
</dbReference>